<dbReference type="EMBL" id="MSFO01000003">
    <property type="protein sequence ID" value="PLB50430.1"/>
    <property type="molecule type" value="Genomic_DNA"/>
</dbReference>
<protein>
    <recommendedName>
        <fullName evidence="4">Secreted protein</fullName>
    </recommendedName>
</protein>
<accession>A0A2I2GC16</accession>
<sequence>MRSILLLWSSLVFVGTNSRRMHIFFLFQCGLDNGRCHFNSTVLDAAGTSLRQDGELPRRRSMLFPGERQQSGASFFATATRS</sequence>
<gene>
    <name evidence="2" type="ORF">P170DRAFT_143652</name>
</gene>
<evidence type="ECO:0000313" key="3">
    <source>
        <dbReference type="Proteomes" id="UP000234275"/>
    </source>
</evidence>
<dbReference type="Proteomes" id="UP000234275">
    <property type="component" value="Unassembled WGS sequence"/>
</dbReference>
<feature type="signal peptide" evidence="1">
    <location>
        <begin position="1"/>
        <end position="18"/>
    </location>
</feature>
<dbReference type="AlphaFoldDB" id="A0A2I2GC16"/>
<comment type="caution">
    <text evidence="2">The sequence shown here is derived from an EMBL/GenBank/DDBJ whole genome shotgun (WGS) entry which is preliminary data.</text>
</comment>
<organism evidence="2 3">
    <name type="scientific">Aspergillus steynii IBT 23096</name>
    <dbReference type="NCBI Taxonomy" id="1392250"/>
    <lineage>
        <taxon>Eukaryota</taxon>
        <taxon>Fungi</taxon>
        <taxon>Dikarya</taxon>
        <taxon>Ascomycota</taxon>
        <taxon>Pezizomycotina</taxon>
        <taxon>Eurotiomycetes</taxon>
        <taxon>Eurotiomycetidae</taxon>
        <taxon>Eurotiales</taxon>
        <taxon>Aspergillaceae</taxon>
        <taxon>Aspergillus</taxon>
        <taxon>Aspergillus subgen. Circumdati</taxon>
    </lineage>
</organism>
<evidence type="ECO:0000313" key="2">
    <source>
        <dbReference type="EMBL" id="PLB50430.1"/>
    </source>
</evidence>
<keyword evidence="1" id="KW-0732">Signal</keyword>
<keyword evidence="3" id="KW-1185">Reference proteome</keyword>
<name>A0A2I2GC16_9EURO</name>
<dbReference type="GeneID" id="36550181"/>
<reference evidence="2 3" key="1">
    <citation type="submission" date="2016-12" db="EMBL/GenBank/DDBJ databases">
        <title>The genomes of Aspergillus section Nigri reveals drivers in fungal speciation.</title>
        <authorList>
            <consortium name="DOE Joint Genome Institute"/>
            <person name="Vesth T.C."/>
            <person name="Nybo J."/>
            <person name="Theobald S."/>
            <person name="Brandl J."/>
            <person name="Frisvad J.C."/>
            <person name="Nielsen K.F."/>
            <person name="Lyhne E.K."/>
            <person name="Kogle M.E."/>
            <person name="Kuo A."/>
            <person name="Riley R."/>
            <person name="Clum A."/>
            <person name="Nolan M."/>
            <person name="Lipzen A."/>
            <person name="Salamov A."/>
            <person name="Henrissat B."/>
            <person name="Wiebenga A."/>
            <person name="De Vries R.P."/>
            <person name="Grigoriev I.V."/>
            <person name="Mortensen U.H."/>
            <person name="Andersen M.R."/>
            <person name="Baker S.E."/>
        </authorList>
    </citation>
    <scope>NUCLEOTIDE SEQUENCE [LARGE SCALE GENOMIC DNA]</scope>
    <source>
        <strain evidence="2 3">IBT 23096</strain>
    </source>
</reference>
<feature type="chain" id="PRO_5014136561" description="Secreted protein" evidence="1">
    <location>
        <begin position="19"/>
        <end position="82"/>
    </location>
</feature>
<proteinExistence type="predicted"/>
<dbReference type="RefSeq" id="XP_024705732.1">
    <property type="nucleotide sequence ID" value="XM_024842484.1"/>
</dbReference>
<evidence type="ECO:0000256" key="1">
    <source>
        <dbReference type="SAM" id="SignalP"/>
    </source>
</evidence>
<dbReference type="VEuPathDB" id="FungiDB:P170DRAFT_143652"/>
<evidence type="ECO:0008006" key="4">
    <source>
        <dbReference type="Google" id="ProtNLM"/>
    </source>
</evidence>